<evidence type="ECO:0000256" key="1">
    <source>
        <dbReference type="ARBA" id="ARBA00004496"/>
    </source>
</evidence>
<keyword evidence="4" id="KW-0143">Chaperone</keyword>
<protein>
    <submittedName>
        <fullName evidence="5">ESAT-6 protein secretion system EspG family protein</fullName>
    </submittedName>
</protein>
<evidence type="ECO:0000256" key="3">
    <source>
        <dbReference type="ARBA" id="ARBA00022490"/>
    </source>
</evidence>
<dbReference type="OrthoDB" id="3636570at2"/>
<dbReference type="EMBL" id="PVNH01000001">
    <property type="protein sequence ID" value="PRX51136.1"/>
    <property type="molecule type" value="Genomic_DNA"/>
</dbReference>
<accession>A0A2T0M336</accession>
<comment type="caution">
    <text evidence="5">The sequence shown here is derived from an EMBL/GenBank/DDBJ whole genome shotgun (WGS) entry which is preliminary data.</text>
</comment>
<dbReference type="AlphaFoldDB" id="A0A2T0M336"/>
<dbReference type="Proteomes" id="UP000238362">
    <property type="component" value="Unassembled WGS sequence"/>
</dbReference>
<evidence type="ECO:0000256" key="4">
    <source>
        <dbReference type="ARBA" id="ARBA00023186"/>
    </source>
</evidence>
<evidence type="ECO:0000313" key="6">
    <source>
        <dbReference type="Proteomes" id="UP000238362"/>
    </source>
</evidence>
<evidence type="ECO:0000313" key="5">
    <source>
        <dbReference type="EMBL" id="PRX51136.1"/>
    </source>
</evidence>
<dbReference type="RefSeq" id="WP_106176644.1">
    <property type="nucleotide sequence ID" value="NZ_PVNH01000001.1"/>
</dbReference>
<organism evidence="5 6">
    <name type="scientific">Prauserella shujinwangii</name>
    <dbReference type="NCBI Taxonomy" id="1453103"/>
    <lineage>
        <taxon>Bacteria</taxon>
        <taxon>Bacillati</taxon>
        <taxon>Actinomycetota</taxon>
        <taxon>Actinomycetes</taxon>
        <taxon>Pseudonocardiales</taxon>
        <taxon>Pseudonocardiaceae</taxon>
        <taxon>Prauserella</taxon>
    </lineage>
</organism>
<dbReference type="InterPro" id="IPR025734">
    <property type="entry name" value="EspG"/>
</dbReference>
<keyword evidence="3" id="KW-0963">Cytoplasm</keyword>
<keyword evidence="6" id="KW-1185">Reference proteome</keyword>
<proteinExistence type="inferred from homology"/>
<dbReference type="Pfam" id="PF14011">
    <property type="entry name" value="ESX-1_EspG"/>
    <property type="match status" value="1"/>
</dbReference>
<comment type="subcellular location">
    <subcellularLocation>
        <location evidence="1">Cytoplasm</location>
    </subcellularLocation>
</comment>
<sequence>MIRLSASAFDILWADLGHARPPAPLRVRSVGRTESERAEIRAAVYDNLAERGLYAGGELDPGLRDRLDTLAAASFLVECEALLDLAEPEPLRAVAAATGSGDGVLAVQPRQTIGLSAIRDAEVYVAAVSVLPDLHAGPGFGVSLPVSALGGALRDPVFDEASGSGPFDRQIREVLAIQARPVLAAGQFSVRAARGRLGGLSWFATDVGAYLGTVEPGRGGEDWMTVAPVDSDRLVARLADLAGA</sequence>
<comment type="similarity">
    <text evidence="2">Belongs to the EspG family.</text>
</comment>
<name>A0A2T0M336_9PSEU</name>
<reference evidence="5 6" key="1">
    <citation type="submission" date="2018-03" db="EMBL/GenBank/DDBJ databases">
        <title>Genomic Encyclopedia of Type Strains, Phase III (KMG-III): the genomes of soil and plant-associated and newly described type strains.</title>
        <authorList>
            <person name="Whitman W."/>
        </authorList>
    </citation>
    <scope>NUCLEOTIDE SEQUENCE [LARGE SCALE GENOMIC DNA]</scope>
    <source>
        <strain evidence="5 6">CGMCC 4.7125</strain>
    </source>
</reference>
<evidence type="ECO:0000256" key="2">
    <source>
        <dbReference type="ARBA" id="ARBA00006411"/>
    </source>
</evidence>
<gene>
    <name evidence="5" type="ORF">B0I33_101289</name>
</gene>